<sequence>MLPEHRVSNLICYLGGRAAFQRVALQLGVELSLSTIGSWITRNSLPAKYMPVCNSVAEKNGLPPINWLKFFEKKR</sequence>
<gene>
    <name evidence="1" type="ORF">UFOVP806_25</name>
</gene>
<proteinExistence type="predicted"/>
<evidence type="ECO:0000313" key="1">
    <source>
        <dbReference type="EMBL" id="CAB4163542.1"/>
    </source>
</evidence>
<reference evidence="1" key="1">
    <citation type="submission" date="2020-04" db="EMBL/GenBank/DDBJ databases">
        <authorList>
            <person name="Chiriac C."/>
            <person name="Salcher M."/>
            <person name="Ghai R."/>
            <person name="Kavagutti S V."/>
        </authorList>
    </citation>
    <scope>NUCLEOTIDE SEQUENCE</scope>
</reference>
<name>A0A6J5NXJ9_9CAUD</name>
<dbReference type="EMBL" id="LR796750">
    <property type="protein sequence ID" value="CAB4163542.1"/>
    <property type="molecule type" value="Genomic_DNA"/>
</dbReference>
<accession>A0A6J5NXJ9</accession>
<organism evidence="1">
    <name type="scientific">uncultured Caudovirales phage</name>
    <dbReference type="NCBI Taxonomy" id="2100421"/>
    <lineage>
        <taxon>Viruses</taxon>
        <taxon>Duplodnaviria</taxon>
        <taxon>Heunggongvirae</taxon>
        <taxon>Uroviricota</taxon>
        <taxon>Caudoviricetes</taxon>
        <taxon>Peduoviridae</taxon>
        <taxon>Maltschvirus</taxon>
        <taxon>Maltschvirus maltsch</taxon>
    </lineage>
</organism>
<protein>
    <submittedName>
        <fullName evidence="1">Uncharacterized protein</fullName>
    </submittedName>
</protein>